<comment type="catalytic activity">
    <reaction evidence="1">
        <text>(7,8-dihydropterin-6-yl)methyl diphosphate + 4-aminobenzoate = 7,8-dihydropteroate + diphosphate</text>
        <dbReference type="Rhea" id="RHEA:19949"/>
        <dbReference type="ChEBI" id="CHEBI:17836"/>
        <dbReference type="ChEBI" id="CHEBI:17839"/>
        <dbReference type="ChEBI" id="CHEBI:33019"/>
        <dbReference type="ChEBI" id="CHEBI:72950"/>
        <dbReference type="EC" id="2.5.1.15"/>
    </reaction>
</comment>
<evidence type="ECO:0000256" key="5">
    <source>
        <dbReference type="ARBA" id="ARBA00022679"/>
    </source>
</evidence>
<organism evidence="10 11">
    <name type="scientific">Metarhizobium album</name>
    <dbReference type="NCBI Taxonomy" id="2182425"/>
    <lineage>
        <taxon>Bacteria</taxon>
        <taxon>Pseudomonadati</taxon>
        <taxon>Pseudomonadota</taxon>
        <taxon>Alphaproteobacteria</taxon>
        <taxon>Hyphomicrobiales</taxon>
        <taxon>Rhizobiaceae</taxon>
        <taxon>Metarhizobium</taxon>
    </lineage>
</organism>
<protein>
    <recommendedName>
        <fullName evidence="4">dihydropteroate synthase</fullName>
        <ecNumber evidence="4">2.5.1.15</ecNumber>
    </recommendedName>
</protein>
<evidence type="ECO:0000256" key="7">
    <source>
        <dbReference type="ARBA" id="ARBA00022842"/>
    </source>
</evidence>
<dbReference type="InterPro" id="IPR000489">
    <property type="entry name" value="Pterin-binding_dom"/>
</dbReference>
<name>A0A2U2DU45_9HYPH</name>
<reference evidence="10 11" key="1">
    <citation type="submission" date="2018-05" db="EMBL/GenBank/DDBJ databases">
        <title>The draft genome of strain NS-104.</title>
        <authorList>
            <person name="Hang P."/>
            <person name="Jiang J."/>
        </authorList>
    </citation>
    <scope>NUCLEOTIDE SEQUENCE [LARGE SCALE GENOMIC DNA]</scope>
    <source>
        <strain evidence="10 11">NS-104</strain>
    </source>
</reference>
<dbReference type="Gene3D" id="3.20.20.20">
    <property type="entry name" value="Dihydropteroate synthase-like"/>
    <property type="match status" value="1"/>
</dbReference>
<gene>
    <name evidence="10" type="primary">folP</name>
    <name evidence="10" type="ORF">DEM27_09440</name>
</gene>
<keyword evidence="8" id="KW-0289">Folate biosynthesis</keyword>
<keyword evidence="7" id="KW-0460">Magnesium</keyword>
<dbReference type="RefSeq" id="WP_109458208.1">
    <property type="nucleotide sequence ID" value="NZ_QFBC01000003.1"/>
</dbReference>
<dbReference type="GO" id="GO:0046872">
    <property type="term" value="F:metal ion binding"/>
    <property type="evidence" value="ECO:0007669"/>
    <property type="project" value="UniProtKB-KW"/>
</dbReference>
<keyword evidence="6" id="KW-0479">Metal-binding</keyword>
<dbReference type="EMBL" id="QFBC01000003">
    <property type="protein sequence ID" value="PWE56833.1"/>
    <property type="molecule type" value="Genomic_DNA"/>
</dbReference>
<proteinExistence type="predicted"/>
<dbReference type="AlphaFoldDB" id="A0A2U2DU45"/>
<dbReference type="NCBIfam" id="TIGR01496">
    <property type="entry name" value="DHPS"/>
    <property type="match status" value="1"/>
</dbReference>
<evidence type="ECO:0000256" key="6">
    <source>
        <dbReference type="ARBA" id="ARBA00022723"/>
    </source>
</evidence>
<evidence type="ECO:0000313" key="10">
    <source>
        <dbReference type="EMBL" id="PWE56833.1"/>
    </source>
</evidence>
<comment type="pathway">
    <text evidence="3">Cofactor biosynthesis; tetrahydrofolate biosynthesis; 7,8-dihydrofolate from 2-amino-4-hydroxy-6-hydroxymethyl-7,8-dihydropteridine diphosphate and 4-aminobenzoate: step 1/2.</text>
</comment>
<feature type="domain" description="Pterin-binding" evidence="9">
    <location>
        <begin position="1"/>
        <end position="246"/>
    </location>
</feature>
<sequence length="264" mass="27804">MAIVNVTPDSFSDGGDHETAARAIDHALACVEEGAVIIDIGGESTRPGAAPVTEEAEKARVLPVIAALAKRSDILISIDTYRAGTALAAIEAGAHIINDVWAAQREPEIADVAARTGAGLCLMHSGRERQKLDDVIADQRFFLKRSLAICDAAGVPRDTIVLDPGFGFAKETADENFALMARFEELASFGLPLLAGTSRKRFLGTATGRDARDRDVATAATTAILRLMGASLFRVHNVAINRDALAVADAMLAARHKPGAEHGA</sequence>
<dbReference type="PROSITE" id="PS50972">
    <property type="entry name" value="PTERIN_BINDING"/>
    <property type="match status" value="1"/>
</dbReference>
<evidence type="ECO:0000256" key="4">
    <source>
        <dbReference type="ARBA" id="ARBA00012458"/>
    </source>
</evidence>
<dbReference type="InterPro" id="IPR006390">
    <property type="entry name" value="DHP_synth_dom"/>
</dbReference>
<dbReference type="GO" id="GO:0046654">
    <property type="term" value="P:tetrahydrofolate biosynthetic process"/>
    <property type="evidence" value="ECO:0007669"/>
    <property type="project" value="TreeGrafter"/>
</dbReference>
<dbReference type="GO" id="GO:0046656">
    <property type="term" value="P:folic acid biosynthetic process"/>
    <property type="evidence" value="ECO:0007669"/>
    <property type="project" value="UniProtKB-KW"/>
</dbReference>
<evidence type="ECO:0000313" key="11">
    <source>
        <dbReference type="Proteomes" id="UP000245252"/>
    </source>
</evidence>
<accession>A0A2U2DU45</accession>
<keyword evidence="5" id="KW-0808">Transferase</keyword>
<keyword evidence="11" id="KW-1185">Reference proteome</keyword>
<dbReference type="GO" id="GO:0004156">
    <property type="term" value="F:dihydropteroate synthase activity"/>
    <property type="evidence" value="ECO:0007669"/>
    <property type="project" value="UniProtKB-EC"/>
</dbReference>
<dbReference type="PANTHER" id="PTHR20941:SF1">
    <property type="entry name" value="FOLIC ACID SYNTHESIS PROTEIN FOL1"/>
    <property type="match status" value="1"/>
</dbReference>
<dbReference type="PROSITE" id="PS00793">
    <property type="entry name" value="DHPS_2"/>
    <property type="match status" value="1"/>
</dbReference>
<dbReference type="CDD" id="cd00739">
    <property type="entry name" value="DHPS"/>
    <property type="match status" value="1"/>
</dbReference>
<evidence type="ECO:0000259" key="9">
    <source>
        <dbReference type="PROSITE" id="PS50972"/>
    </source>
</evidence>
<dbReference type="InterPro" id="IPR045031">
    <property type="entry name" value="DHP_synth-like"/>
</dbReference>
<dbReference type="InterPro" id="IPR011005">
    <property type="entry name" value="Dihydropteroate_synth-like_sf"/>
</dbReference>
<evidence type="ECO:0000256" key="2">
    <source>
        <dbReference type="ARBA" id="ARBA00001946"/>
    </source>
</evidence>
<dbReference type="SUPFAM" id="SSF51717">
    <property type="entry name" value="Dihydropteroate synthetase-like"/>
    <property type="match status" value="1"/>
</dbReference>
<dbReference type="Proteomes" id="UP000245252">
    <property type="component" value="Unassembled WGS sequence"/>
</dbReference>
<dbReference type="EC" id="2.5.1.15" evidence="4"/>
<evidence type="ECO:0000256" key="8">
    <source>
        <dbReference type="ARBA" id="ARBA00022909"/>
    </source>
</evidence>
<evidence type="ECO:0000256" key="1">
    <source>
        <dbReference type="ARBA" id="ARBA00000012"/>
    </source>
</evidence>
<dbReference type="PANTHER" id="PTHR20941">
    <property type="entry name" value="FOLATE SYNTHESIS PROTEINS"/>
    <property type="match status" value="1"/>
</dbReference>
<evidence type="ECO:0000256" key="3">
    <source>
        <dbReference type="ARBA" id="ARBA00004763"/>
    </source>
</evidence>
<dbReference type="GO" id="GO:0005829">
    <property type="term" value="C:cytosol"/>
    <property type="evidence" value="ECO:0007669"/>
    <property type="project" value="TreeGrafter"/>
</dbReference>
<comment type="cofactor">
    <cofactor evidence="2">
        <name>Mg(2+)</name>
        <dbReference type="ChEBI" id="CHEBI:18420"/>
    </cofactor>
</comment>
<dbReference type="OrthoDB" id="9811744at2"/>
<comment type="caution">
    <text evidence="10">The sequence shown here is derived from an EMBL/GenBank/DDBJ whole genome shotgun (WGS) entry which is preliminary data.</text>
</comment>
<dbReference type="Pfam" id="PF00809">
    <property type="entry name" value="Pterin_bind"/>
    <property type="match status" value="1"/>
</dbReference>